<name>A0A2K9C6B2_9MOLU</name>
<keyword evidence="2" id="KW-1185">Reference proteome</keyword>
<reference evidence="1 2" key="1">
    <citation type="submission" date="2017-12" db="EMBL/GenBank/DDBJ databases">
        <title>Mesoplasma syrphidae YJS, Complete Genome.</title>
        <authorList>
            <person name="Knight T.F."/>
            <person name="Citino T."/>
            <person name="Rubinstein R."/>
            <person name="Neuschaefer Z."/>
        </authorList>
    </citation>
    <scope>NUCLEOTIDE SEQUENCE [LARGE SCALE GENOMIC DNA]</scope>
    <source>
        <strain evidence="1 2">YJS</strain>
    </source>
</reference>
<dbReference type="RefSeq" id="WP_051591871.1">
    <property type="nucleotide sequence ID" value="NZ_CP025257.1"/>
</dbReference>
<dbReference type="EMBL" id="CP025257">
    <property type="protein sequence ID" value="AUF83827.1"/>
    <property type="molecule type" value="Genomic_DNA"/>
</dbReference>
<dbReference type="SUPFAM" id="SSF52309">
    <property type="entry name" value="N-(deoxy)ribosyltransferase-like"/>
    <property type="match status" value="1"/>
</dbReference>
<protein>
    <recommendedName>
        <fullName evidence="3">Nucleoside 2-deoxyribosyltransferase</fullName>
    </recommendedName>
</protein>
<gene>
    <name evidence="1" type="ORF">CXP39_03475</name>
</gene>
<sequence length="188" mass="21929">MKQIYNAGSMFNEAQVNQRRLEGKKLREAFPNFVISNPIDFDTNLGNCPTPLEIWDADYKCVQDSQYIIFELDSLDHGMIMEFAIAIEQAKATQNEKVLIPVISDFRYHQKSSTKQLNEFSINHFVFGAIFDTQLNSENRLWLAKSHSEAIEMIKNYEKFLDTHNKEYLEKNAKLDCKFIYANGAMYF</sequence>
<evidence type="ECO:0000313" key="1">
    <source>
        <dbReference type="EMBL" id="AUF83827.1"/>
    </source>
</evidence>
<accession>A0A2K9C6B2</accession>
<dbReference type="OrthoDB" id="389769at2"/>
<dbReference type="AlphaFoldDB" id="A0A2K9C6B2"/>
<dbReference type="KEGG" id="msyr:CXP39_03475"/>
<evidence type="ECO:0000313" key="2">
    <source>
        <dbReference type="Proteomes" id="UP000233419"/>
    </source>
</evidence>
<evidence type="ECO:0008006" key="3">
    <source>
        <dbReference type="Google" id="ProtNLM"/>
    </source>
</evidence>
<organism evidence="1 2">
    <name type="scientific">Mesoplasma syrphidae</name>
    <dbReference type="NCBI Taxonomy" id="225999"/>
    <lineage>
        <taxon>Bacteria</taxon>
        <taxon>Bacillati</taxon>
        <taxon>Mycoplasmatota</taxon>
        <taxon>Mollicutes</taxon>
        <taxon>Entomoplasmatales</taxon>
        <taxon>Entomoplasmataceae</taxon>
        <taxon>Mesoplasma</taxon>
    </lineage>
</organism>
<dbReference type="Gene3D" id="3.40.50.450">
    <property type="match status" value="1"/>
</dbReference>
<dbReference type="Proteomes" id="UP000233419">
    <property type="component" value="Chromosome"/>
</dbReference>
<proteinExistence type="predicted"/>